<feature type="transmembrane region" description="Helical" evidence="1">
    <location>
        <begin position="37"/>
        <end position="56"/>
    </location>
</feature>
<keyword evidence="1" id="KW-0812">Transmembrane</keyword>
<comment type="caution">
    <text evidence="2">The sequence shown here is derived from an EMBL/GenBank/DDBJ whole genome shotgun (WGS) entry which is preliminary data.</text>
</comment>
<dbReference type="OrthoDB" id="7362327at2"/>
<reference evidence="2 3" key="1">
    <citation type="submission" date="2018-12" db="EMBL/GenBank/DDBJ databases">
        <title>Mesorhizobium carbonis sp. nov., isolated from coal mine water.</title>
        <authorList>
            <person name="Xin W."/>
            <person name="Xu Z."/>
            <person name="Xiang F."/>
            <person name="Zhang J."/>
            <person name="Xi L."/>
            <person name="Liu J."/>
        </authorList>
    </citation>
    <scope>NUCLEOTIDE SEQUENCE [LARGE SCALE GENOMIC DNA]</scope>
    <source>
        <strain evidence="2 3">B2.3</strain>
    </source>
</reference>
<protein>
    <submittedName>
        <fullName evidence="2">DUF3329 domain-containing protein</fullName>
    </submittedName>
</protein>
<evidence type="ECO:0000256" key="1">
    <source>
        <dbReference type="SAM" id="Phobius"/>
    </source>
</evidence>
<keyword evidence="1" id="KW-1133">Transmembrane helix</keyword>
<gene>
    <name evidence="2" type="ORF">EJC49_08910</name>
</gene>
<feature type="transmembrane region" description="Helical" evidence="1">
    <location>
        <begin position="12"/>
        <end position="31"/>
    </location>
</feature>
<keyword evidence="3" id="KW-1185">Reference proteome</keyword>
<dbReference type="RefSeq" id="WP_126699401.1">
    <property type="nucleotide sequence ID" value="NZ_RWKW01000031.1"/>
</dbReference>
<evidence type="ECO:0000313" key="2">
    <source>
        <dbReference type="EMBL" id="RST86816.1"/>
    </source>
</evidence>
<sequence>MAKAGDTFFRPLGRRVAIVVVCAGWAVVEWAYGDQTWTLIAAAVTAYGAWSLLYAYKVPPDGDDPNG</sequence>
<evidence type="ECO:0000313" key="3">
    <source>
        <dbReference type="Proteomes" id="UP000278398"/>
    </source>
</evidence>
<dbReference type="EMBL" id="RWKW01000031">
    <property type="protein sequence ID" value="RST86816.1"/>
    <property type="molecule type" value="Genomic_DNA"/>
</dbReference>
<organism evidence="2 3">
    <name type="scientific">Aquibium carbonis</name>
    <dbReference type="NCBI Taxonomy" id="2495581"/>
    <lineage>
        <taxon>Bacteria</taxon>
        <taxon>Pseudomonadati</taxon>
        <taxon>Pseudomonadota</taxon>
        <taxon>Alphaproteobacteria</taxon>
        <taxon>Hyphomicrobiales</taxon>
        <taxon>Phyllobacteriaceae</taxon>
        <taxon>Aquibium</taxon>
    </lineage>
</organism>
<accession>A0A429YZB3</accession>
<dbReference type="AlphaFoldDB" id="A0A429YZB3"/>
<proteinExistence type="predicted"/>
<dbReference type="Proteomes" id="UP000278398">
    <property type="component" value="Unassembled WGS sequence"/>
</dbReference>
<keyword evidence="1" id="KW-0472">Membrane</keyword>
<name>A0A429YZB3_9HYPH</name>